<dbReference type="PANTHER" id="PTHR11229:SF16">
    <property type="entry name" value="LARGE RIBOSOMAL SUBUNIT PROTEIN UL3C"/>
    <property type="match status" value="1"/>
</dbReference>
<dbReference type="OMA" id="GKNIPCT"/>
<keyword evidence="3 7" id="KW-0694">RNA-binding</keyword>
<keyword evidence="2 7" id="KW-0699">rRNA-binding</keyword>
<dbReference type="AlphaFoldDB" id="A0A3D4V7I1"/>
<dbReference type="Gene3D" id="2.40.30.10">
    <property type="entry name" value="Translation factors"/>
    <property type="match status" value="2"/>
</dbReference>
<evidence type="ECO:0000256" key="1">
    <source>
        <dbReference type="ARBA" id="ARBA00006540"/>
    </source>
</evidence>
<evidence type="ECO:0000256" key="6">
    <source>
        <dbReference type="ARBA" id="ARBA00035243"/>
    </source>
</evidence>
<dbReference type="GO" id="GO:0003735">
    <property type="term" value="F:structural constituent of ribosome"/>
    <property type="evidence" value="ECO:0007669"/>
    <property type="project" value="UniProtKB-UniRule"/>
</dbReference>
<accession>A0A3D4V7I1</accession>
<comment type="function">
    <text evidence="7">One of the primary rRNA binding proteins, it binds directly near the 3'-end of the 23S rRNA, where it nucleates assembly of the 50S subunit.</text>
</comment>
<keyword evidence="4 7" id="KW-0689">Ribosomal protein</keyword>
<comment type="caution">
    <text evidence="9">The sequence shown here is derived from an EMBL/GenBank/DDBJ whole genome shotgun (WGS) entry which is preliminary data.</text>
</comment>
<gene>
    <name evidence="7" type="primary">rplC</name>
    <name evidence="9" type="ORF">DGD08_05705</name>
</gene>
<dbReference type="InterPro" id="IPR000597">
    <property type="entry name" value="Ribosomal_uL3"/>
</dbReference>
<feature type="compositionally biased region" description="Basic and acidic residues" evidence="8">
    <location>
        <begin position="62"/>
        <end position="80"/>
    </location>
</feature>
<dbReference type="HAMAP" id="MF_01325_B">
    <property type="entry name" value="Ribosomal_uL3_B"/>
    <property type="match status" value="1"/>
</dbReference>
<evidence type="ECO:0000256" key="7">
    <source>
        <dbReference type="HAMAP-Rule" id="MF_01325"/>
    </source>
</evidence>
<dbReference type="SUPFAM" id="SSF50447">
    <property type="entry name" value="Translation proteins"/>
    <property type="match status" value="1"/>
</dbReference>
<evidence type="ECO:0000313" key="10">
    <source>
        <dbReference type="Proteomes" id="UP000264071"/>
    </source>
</evidence>
<comment type="similarity">
    <text evidence="1 7">Belongs to the universal ribosomal protein uL3 family.</text>
</comment>
<dbReference type="GO" id="GO:0019843">
    <property type="term" value="F:rRNA binding"/>
    <property type="evidence" value="ECO:0007669"/>
    <property type="project" value="UniProtKB-UniRule"/>
</dbReference>
<dbReference type="Proteomes" id="UP000264071">
    <property type="component" value="Unassembled WGS sequence"/>
</dbReference>
<feature type="region of interest" description="Disordered" evidence="8">
    <location>
        <begin position="59"/>
        <end position="81"/>
    </location>
</feature>
<evidence type="ECO:0000256" key="4">
    <source>
        <dbReference type="ARBA" id="ARBA00022980"/>
    </source>
</evidence>
<evidence type="ECO:0000256" key="3">
    <source>
        <dbReference type="ARBA" id="ARBA00022884"/>
    </source>
</evidence>
<dbReference type="InterPro" id="IPR019927">
    <property type="entry name" value="Ribosomal_uL3_bac/org-type"/>
</dbReference>
<proteinExistence type="inferred from homology"/>
<dbReference type="EMBL" id="DPIY01000006">
    <property type="protein sequence ID" value="HCT56692.1"/>
    <property type="molecule type" value="Genomic_DNA"/>
</dbReference>
<organism evidence="9 10">
    <name type="scientific">Gemmatimonas aurantiaca</name>
    <dbReference type="NCBI Taxonomy" id="173480"/>
    <lineage>
        <taxon>Bacteria</taxon>
        <taxon>Pseudomonadati</taxon>
        <taxon>Gemmatimonadota</taxon>
        <taxon>Gemmatimonadia</taxon>
        <taxon>Gemmatimonadales</taxon>
        <taxon>Gemmatimonadaceae</taxon>
        <taxon>Gemmatimonas</taxon>
    </lineage>
</organism>
<evidence type="ECO:0000256" key="2">
    <source>
        <dbReference type="ARBA" id="ARBA00022730"/>
    </source>
</evidence>
<dbReference type="GO" id="GO:0006412">
    <property type="term" value="P:translation"/>
    <property type="evidence" value="ECO:0007669"/>
    <property type="project" value="UniProtKB-UniRule"/>
</dbReference>
<dbReference type="InterPro" id="IPR009000">
    <property type="entry name" value="Transl_B-barrel_sf"/>
</dbReference>
<keyword evidence="5 7" id="KW-0687">Ribonucleoprotein</keyword>
<dbReference type="Pfam" id="PF00297">
    <property type="entry name" value="Ribosomal_L3"/>
    <property type="match status" value="1"/>
</dbReference>
<evidence type="ECO:0000313" key="9">
    <source>
        <dbReference type="EMBL" id="HCT56692.1"/>
    </source>
</evidence>
<reference evidence="9 10" key="1">
    <citation type="journal article" date="2018" name="Nat. Biotechnol.">
        <title>A standardized bacterial taxonomy based on genome phylogeny substantially revises the tree of life.</title>
        <authorList>
            <person name="Parks D.H."/>
            <person name="Chuvochina M."/>
            <person name="Waite D.W."/>
            <person name="Rinke C."/>
            <person name="Skarshewski A."/>
            <person name="Chaumeil P.A."/>
            <person name="Hugenholtz P."/>
        </authorList>
    </citation>
    <scope>NUCLEOTIDE SEQUENCE [LARGE SCALE GENOMIC DNA]</scope>
    <source>
        <strain evidence="9">UBA8844</strain>
    </source>
</reference>
<protein>
    <recommendedName>
        <fullName evidence="6 7">Large ribosomal subunit protein uL3</fullName>
    </recommendedName>
</protein>
<dbReference type="PANTHER" id="PTHR11229">
    <property type="entry name" value="50S RIBOSOMAL PROTEIN L3"/>
    <property type="match status" value="1"/>
</dbReference>
<dbReference type="FunFam" id="2.40.30.10:FF:000004">
    <property type="entry name" value="50S ribosomal protein L3"/>
    <property type="match status" value="1"/>
</dbReference>
<name>A0A3D4V7I1_9BACT</name>
<evidence type="ECO:0000256" key="5">
    <source>
        <dbReference type="ARBA" id="ARBA00023274"/>
    </source>
</evidence>
<dbReference type="GO" id="GO:0022625">
    <property type="term" value="C:cytosolic large ribosomal subunit"/>
    <property type="evidence" value="ECO:0007669"/>
    <property type="project" value="TreeGrafter"/>
</dbReference>
<dbReference type="NCBIfam" id="TIGR03625">
    <property type="entry name" value="L3_bact"/>
    <property type="match status" value="1"/>
</dbReference>
<sequence>MIGIIGRKLGMTQLFNELGQQVPCTVVEATPNPVTKVSTVDQAGFASVELGFGAQRVARANKKGERTPKGHRASKAEVGHAKKAGLDAPPAVLKSFRLDDAPGKNPEIPTYTPGDKITVDIFTPGERVKVTGTSKGRGFQGVVKRHGFHGGPNTHGNTKHRKPGSIGAGTDPSRVIKGKKMPGQYGNTQHTALNIRIEKVDTERNLIYLRGSVAGPTNGILFVRKQG</sequence>
<evidence type="ECO:0000256" key="8">
    <source>
        <dbReference type="SAM" id="MobiDB-lite"/>
    </source>
</evidence>
<feature type="region of interest" description="Disordered" evidence="8">
    <location>
        <begin position="145"/>
        <end position="172"/>
    </location>
</feature>
<comment type="subunit">
    <text evidence="7">Part of the 50S ribosomal subunit. Forms a cluster with proteins L14 and L19.</text>
</comment>